<dbReference type="Proteomes" id="UP001266305">
    <property type="component" value="Unassembled WGS sequence"/>
</dbReference>
<feature type="compositionally biased region" description="Basic and acidic residues" evidence="1">
    <location>
        <begin position="63"/>
        <end position="76"/>
    </location>
</feature>
<proteinExistence type="predicted"/>
<accession>A0ABQ9W9V7</accession>
<keyword evidence="3" id="KW-1185">Reference proteome</keyword>
<organism evidence="2 3">
    <name type="scientific">Saguinus oedipus</name>
    <name type="common">Cotton-top tamarin</name>
    <name type="synonym">Oedipomidas oedipus</name>
    <dbReference type="NCBI Taxonomy" id="9490"/>
    <lineage>
        <taxon>Eukaryota</taxon>
        <taxon>Metazoa</taxon>
        <taxon>Chordata</taxon>
        <taxon>Craniata</taxon>
        <taxon>Vertebrata</taxon>
        <taxon>Euteleostomi</taxon>
        <taxon>Mammalia</taxon>
        <taxon>Eutheria</taxon>
        <taxon>Euarchontoglires</taxon>
        <taxon>Primates</taxon>
        <taxon>Haplorrhini</taxon>
        <taxon>Platyrrhini</taxon>
        <taxon>Cebidae</taxon>
        <taxon>Callitrichinae</taxon>
        <taxon>Saguinus</taxon>
    </lineage>
</organism>
<evidence type="ECO:0000313" key="2">
    <source>
        <dbReference type="EMBL" id="KAK2118270.1"/>
    </source>
</evidence>
<comment type="caution">
    <text evidence="2">The sequence shown here is derived from an EMBL/GenBank/DDBJ whole genome shotgun (WGS) entry which is preliminary data.</text>
</comment>
<evidence type="ECO:0000313" key="3">
    <source>
        <dbReference type="Proteomes" id="UP001266305"/>
    </source>
</evidence>
<feature type="region of interest" description="Disordered" evidence="1">
    <location>
        <begin position="1"/>
        <end position="38"/>
    </location>
</feature>
<feature type="region of interest" description="Disordered" evidence="1">
    <location>
        <begin position="63"/>
        <end position="104"/>
    </location>
</feature>
<dbReference type="EMBL" id="JASSZA010000002">
    <property type="protein sequence ID" value="KAK2118270.1"/>
    <property type="molecule type" value="Genomic_DNA"/>
</dbReference>
<sequence length="120" mass="13543">MKAAFQLNRKPTLSEQGARPEAPEMAPPHLHFQLTPGDPKAGLRKDVVVWLVTEGNLSEVKKEDMERVLRPEEDIPRNNGRIETQEHKHKASGGLTVGARQTQERLGRKTHKLCLLQQIP</sequence>
<gene>
    <name evidence="2" type="ORF">P7K49_005157</name>
</gene>
<reference evidence="2 3" key="1">
    <citation type="submission" date="2023-05" db="EMBL/GenBank/DDBJ databases">
        <title>B98-5 Cell Line De Novo Hybrid Assembly: An Optical Mapping Approach.</title>
        <authorList>
            <person name="Kananen K."/>
            <person name="Auerbach J.A."/>
            <person name="Kautto E."/>
            <person name="Blachly J.S."/>
        </authorList>
    </citation>
    <scope>NUCLEOTIDE SEQUENCE [LARGE SCALE GENOMIC DNA]</scope>
    <source>
        <strain evidence="2">B95-8</strain>
        <tissue evidence="2">Cell line</tissue>
    </source>
</reference>
<name>A0ABQ9W9V7_SAGOE</name>
<evidence type="ECO:0000256" key="1">
    <source>
        <dbReference type="SAM" id="MobiDB-lite"/>
    </source>
</evidence>
<protein>
    <submittedName>
        <fullName evidence="2">Uncharacterized protein</fullName>
    </submittedName>
</protein>